<reference evidence="6 7" key="1">
    <citation type="submission" date="2019-09" db="EMBL/GenBank/DDBJ databases">
        <title>FDA dAtabase for Regulatory Grade micrObial Sequences (FDA-ARGOS): Supporting development and validation of Infectious Disease Dx tests.</title>
        <authorList>
            <person name="Sciortino C."/>
            <person name="Tallon L."/>
            <person name="Sadzewicz L."/>
            <person name="Vavikolanu K."/>
            <person name="Mehta A."/>
            <person name="Aluvathingal J."/>
            <person name="Nadendla S."/>
            <person name="Nandy P."/>
            <person name="Geyer C."/>
            <person name="Yan Y."/>
            <person name="Sichtig H."/>
        </authorList>
    </citation>
    <scope>NUCLEOTIDE SEQUENCE [LARGE SCALE GENOMIC DNA]</scope>
    <source>
        <strain evidence="6 7">FDAARGOS_664</strain>
    </source>
</reference>
<gene>
    <name evidence="6" type="ORF">FOB72_12835</name>
</gene>
<dbReference type="InterPro" id="IPR005471">
    <property type="entry name" value="Tscrpt_reg_IclR_N"/>
</dbReference>
<feature type="domain" description="HTH iclR-type" evidence="4">
    <location>
        <begin position="33"/>
        <end position="95"/>
    </location>
</feature>
<name>A0A5P2H488_9BURK</name>
<dbReference type="AlphaFoldDB" id="A0A5P2H488"/>
<evidence type="ECO:0000259" key="5">
    <source>
        <dbReference type="PROSITE" id="PS51078"/>
    </source>
</evidence>
<keyword evidence="2" id="KW-0238">DNA-binding</keyword>
<evidence type="ECO:0000256" key="3">
    <source>
        <dbReference type="ARBA" id="ARBA00023163"/>
    </source>
</evidence>
<dbReference type="Gene3D" id="1.10.10.10">
    <property type="entry name" value="Winged helix-like DNA-binding domain superfamily/Winged helix DNA-binding domain"/>
    <property type="match status" value="1"/>
</dbReference>
<protein>
    <submittedName>
        <fullName evidence="6">IclR family transcriptional regulator</fullName>
    </submittedName>
</protein>
<dbReference type="Pfam" id="PF01614">
    <property type="entry name" value="IclR_C"/>
    <property type="match status" value="1"/>
</dbReference>
<dbReference type="EMBL" id="CP044065">
    <property type="protein sequence ID" value="QET02841.1"/>
    <property type="molecule type" value="Genomic_DNA"/>
</dbReference>
<dbReference type="InterPro" id="IPR036388">
    <property type="entry name" value="WH-like_DNA-bd_sf"/>
</dbReference>
<dbReference type="InterPro" id="IPR029016">
    <property type="entry name" value="GAF-like_dom_sf"/>
</dbReference>
<dbReference type="GO" id="GO:0045892">
    <property type="term" value="P:negative regulation of DNA-templated transcription"/>
    <property type="evidence" value="ECO:0007669"/>
    <property type="project" value="TreeGrafter"/>
</dbReference>
<evidence type="ECO:0000259" key="4">
    <source>
        <dbReference type="PROSITE" id="PS51077"/>
    </source>
</evidence>
<dbReference type="PROSITE" id="PS51078">
    <property type="entry name" value="ICLR_ED"/>
    <property type="match status" value="1"/>
</dbReference>
<feature type="domain" description="IclR-ED" evidence="5">
    <location>
        <begin position="96"/>
        <end position="279"/>
    </location>
</feature>
<dbReference type="Pfam" id="PF09339">
    <property type="entry name" value="HTH_IclR"/>
    <property type="match status" value="1"/>
</dbReference>
<dbReference type="InterPro" id="IPR036390">
    <property type="entry name" value="WH_DNA-bd_sf"/>
</dbReference>
<dbReference type="OrthoDB" id="9807558at2"/>
<dbReference type="SMART" id="SM00346">
    <property type="entry name" value="HTH_ICLR"/>
    <property type="match status" value="1"/>
</dbReference>
<dbReference type="SUPFAM" id="SSF46785">
    <property type="entry name" value="Winged helix' DNA-binding domain"/>
    <property type="match status" value="1"/>
</dbReference>
<keyword evidence="1" id="KW-0805">Transcription regulation</keyword>
<dbReference type="SUPFAM" id="SSF55781">
    <property type="entry name" value="GAF domain-like"/>
    <property type="match status" value="1"/>
</dbReference>
<proteinExistence type="predicted"/>
<dbReference type="Gene3D" id="3.30.450.40">
    <property type="match status" value="1"/>
</dbReference>
<dbReference type="InterPro" id="IPR014757">
    <property type="entry name" value="Tscrpt_reg_IclR_C"/>
</dbReference>
<dbReference type="PROSITE" id="PS51077">
    <property type="entry name" value="HTH_ICLR"/>
    <property type="match status" value="1"/>
</dbReference>
<dbReference type="GO" id="GO:0003677">
    <property type="term" value="F:DNA binding"/>
    <property type="evidence" value="ECO:0007669"/>
    <property type="project" value="UniProtKB-KW"/>
</dbReference>
<dbReference type="PANTHER" id="PTHR30136">
    <property type="entry name" value="HELIX-TURN-HELIX TRANSCRIPTIONAL REGULATOR, ICLR FAMILY"/>
    <property type="match status" value="1"/>
</dbReference>
<keyword evidence="3" id="KW-0804">Transcription</keyword>
<evidence type="ECO:0000313" key="7">
    <source>
        <dbReference type="Proteomes" id="UP000322822"/>
    </source>
</evidence>
<dbReference type="PANTHER" id="PTHR30136:SF39">
    <property type="entry name" value="TRANSCRIPTIONAL REGULATORY PROTEIN"/>
    <property type="match status" value="1"/>
</dbReference>
<accession>A0A5P2H488</accession>
<evidence type="ECO:0000313" key="6">
    <source>
        <dbReference type="EMBL" id="QET02841.1"/>
    </source>
</evidence>
<dbReference type="GO" id="GO:0003700">
    <property type="term" value="F:DNA-binding transcription factor activity"/>
    <property type="evidence" value="ECO:0007669"/>
    <property type="project" value="TreeGrafter"/>
</dbReference>
<evidence type="ECO:0000256" key="2">
    <source>
        <dbReference type="ARBA" id="ARBA00023125"/>
    </source>
</evidence>
<sequence>MLHRSGQSGDNGARHRFAGVHIVNTEASRTRGAQAVFRAIDLLKLVGLNHEHGISLASLVAATGLDRATAYRLLSSLVQSGMVARDEGKLYRLGLESMQLGLATMSRVPIMERCRPTMIRLARRTEDTVYLVVRNGDYAHCVHYEQGAFPIKALVLQVGGLRLLGVGSAGTALMATLSDAELEGFHARHAAELPPERGSLPHLLRQAAQIRQQGHALTDNLVATGVGGVGVAFEVTPGTYAAISIGAIRSRMDDARRRWIADLMREELRAAGWALLPEG</sequence>
<dbReference type="Proteomes" id="UP000322822">
    <property type="component" value="Chromosome 1"/>
</dbReference>
<organism evidence="6 7">
    <name type="scientific">Cupriavidus pauculus</name>
    <dbReference type="NCBI Taxonomy" id="82633"/>
    <lineage>
        <taxon>Bacteria</taxon>
        <taxon>Pseudomonadati</taxon>
        <taxon>Pseudomonadota</taxon>
        <taxon>Betaproteobacteria</taxon>
        <taxon>Burkholderiales</taxon>
        <taxon>Burkholderiaceae</taxon>
        <taxon>Cupriavidus</taxon>
    </lineage>
</organism>
<evidence type="ECO:0000256" key="1">
    <source>
        <dbReference type="ARBA" id="ARBA00023015"/>
    </source>
</evidence>
<dbReference type="InterPro" id="IPR050707">
    <property type="entry name" value="HTH_MetabolicPath_Reg"/>
</dbReference>